<dbReference type="AlphaFoldDB" id="A0A1M7RKE3"/>
<keyword evidence="4" id="KW-1185">Reference proteome</keyword>
<dbReference type="EMBL" id="FRCS01000018">
    <property type="protein sequence ID" value="SHN46777.1"/>
    <property type="molecule type" value="Genomic_DNA"/>
</dbReference>
<dbReference type="STRING" id="134849.SAMN05443668_1186"/>
<keyword evidence="2" id="KW-0812">Transmembrane</keyword>
<feature type="compositionally biased region" description="Basic residues" evidence="1">
    <location>
        <begin position="24"/>
        <end position="37"/>
    </location>
</feature>
<feature type="compositionally biased region" description="Low complexity" evidence="1">
    <location>
        <begin position="72"/>
        <end position="119"/>
    </location>
</feature>
<feature type="region of interest" description="Disordered" evidence="1">
    <location>
        <begin position="1"/>
        <end position="119"/>
    </location>
</feature>
<gene>
    <name evidence="3" type="ORF">SAMN05443668_1186</name>
</gene>
<accession>A0A1M7RKE3</accession>
<proteinExistence type="predicted"/>
<evidence type="ECO:0000256" key="2">
    <source>
        <dbReference type="SAM" id="Phobius"/>
    </source>
</evidence>
<sequence length="200" mass="20453">MGRHANGDTPTGVLFVKPEDPKFRRAAGGRKTGKIPRIKPPSADTGFLPAMSVNSSDGAQTAIIPSQRRSPEPVAAAAAPVPAQRAPLPAQGAPLPAQRAPLPAQRGPVARSARPVSPARVPASPARVAVPPVRVSVATPAPFAAAGPQARVPMSLPMWTKVCLVLGAVLVLVGFGGLGAAYAVNQQADTRSTGNELIQR</sequence>
<reference evidence="3 4" key="1">
    <citation type="submission" date="2016-11" db="EMBL/GenBank/DDBJ databases">
        <authorList>
            <person name="Jaros S."/>
            <person name="Januszkiewicz K."/>
            <person name="Wedrychowicz H."/>
        </authorList>
    </citation>
    <scope>NUCLEOTIDE SEQUENCE [LARGE SCALE GENOMIC DNA]</scope>
    <source>
        <strain evidence="3 4">DSM 46144</strain>
    </source>
</reference>
<evidence type="ECO:0000256" key="1">
    <source>
        <dbReference type="SAM" id="MobiDB-lite"/>
    </source>
</evidence>
<evidence type="ECO:0000313" key="4">
    <source>
        <dbReference type="Proteomes" id="UP000184440"/>
    </source>
</evidence>
<name>A0A1M7RKE3_9ACTN</name>
<keyword evidence="2" id="KW-0472">Membrane</keyword>
<feature type="compositionally biased region" description="Polar residues" evidence="1">
    <location>
        <begin position="52"/>
        <end position="68"/>
    </location>
</feature>
<keyword evidence="2" id="KW-1133">Transmembrane helix</keyword>
<organism evidence="3 4">
    <name type="scientific">Cryptosporangium aurantiacum</name>
    <dbReference type="NCBI Taxonomy" id="134849"/>
    <lineage>
        <taxon>Bacteria</taxon>
        <taxon>Bacillati</taxon>
        <taxon>Actinomycetota</taxon>
        <taxon>Actinomycetes</taxon>
        <taxon>Cryptosporangiales</taxon>
        <taxon>Cryptosporangiaceae</taxon>
        <taxon>Cryptosporangium</taxon>
    </lineage>
</organism>
<dbReference type="Proteomes" id="UP000184440">
    <property type="component" value="Unassembled WGS sequence"/>
</dbReference>
<feature type="transmembrane region" description="Helical" evidence="2">
    <location>
        <begin position="162"/>
        <end position="184"/>
    </location>
</feature>
<evidence type="ECO:0000313" key="3">
    <source>
        <dbReference type="EMBL" id="SHN46777.1"/>
    </source>
</evidence>
<protein>
    <submittedName>
        <fullName evidence="3">Uncharacterized protein</fullName>
    </submittedName>
</protein>